<dbReference type="AlphaFoldDB" id="A0AAV4XLZ8"/>
<feature type="compositionally biased region" description="Gly residues" evidence="1">
    <location>
        <begin position="16"/>
        <end position="26"/>
    </location>
</feature>
<keyword evidence="3" id="KW-1185">Reference proteome</keyword>
<sequence length="125" mass="13419">MSRCGEISFFRSRADGLGGRPRGGADGLAAGREPMEWEESSIEVSQPSPTEVSPSVSRPPGQQVDSARHHAGKATSFFDSSEEEEVALMTTRGELSSDSGAISPPFIYFHNALKLNESILALFFA</sequence>
<gene>
    <name evidence="2" type="ORF">CEXT_6791</name>
</gene>
<evidence type="ECO:0000256" key="1">
    <source>
        <dbReference type="SAM" id="MobiDB-lite"/>
    </source>
</evidence>
<protein>
    <submittedName>
        <fullName evidence="2">Uncharacterized protein</fullName>
    </submittedName>
</protein>
<organism evidence="2 3">
    <name type="scientific">Caerostris extrusa</name>
    <name type="common">Bark spider</name>
    <name type="synonym">Caerostris bankana</name>
    <dbReference type="NCBI Taxonomy" id="172846"/>
    <lineage>
        <taxon>Eukaryota</taxon>
        <taxon>Metazoa</taxon>
        <taxon>Ecdysozoa</taxon>
        <taxon>Arthropoda</taxon>
        <taxon>Chelicerata</taxon>
        <taxon>Arachnida</taxon>
        <taxon>Araneae</taxon>
        <taxon>Araneomorphae</taxon>
        <taxon>Entelegynae</taxon>
        <taxon>Araneoidea</taxon>
        <taxon>Araneidae</taxon>
        <taxon>Caerostris</taxon>
    </lineage>
</organism>
<evidence type="ECO:0000313" key="2">
    <source>
        <dbReference type="EMBL" id="GIY94834.1"/>
    </source>
</evidence>
<comment type="caution">
    <text evidence="2">The sequence shown here is derived from an EMBL/GenBank/DDBJ whole genome shotgun (WGS) entry which is preliminary data.</text>
</comment>
<feature type="compositionally biased region" description="Polar residues" evidence="1">
    <location>
        <begin position="42"/>
        <end position="56"/>
    </location>
</feature>
<evidence type="ECO:0000313" key="3">
    <source>
        <dbReference type="Proteomes" id="UP001054945"/>
    </source>
</evidence>
<dbReference type="EMBL" id="BPLR01000439">
    <property type="protein sequence ID" value="GIY94834.1"/>
    <property type="molecule type" value="Genomic_DNA"/>
</dbReference>
<accession>A0AAV4XLZ8</accession>
<proteinExistence type="predicted"/>
<reference evidence="2 3" key="1">
    <citation type="submission" date="2021-06" db="EMBL/GenBank/DDBJ databases">
        <title>Caerostris extrusa draft genome.</title>
        <authorList>
            <person name="Kono N."/>
            <person name="Arakawa K."/>
        </authorList>
    </citation>
    <scope>NUCLEOTIDE SEQUENCE [LARGE SCALE GENOMIC DNA]</scope>
</reference>
<name>A0AAV4XLZ8_CAEEX</name>
<feature type="region of interest" description="Disordered" evidence="1">
    <location>
        <begin position="1"/>
        <end position="85"/>
    </location>
</feature>
<dbReference type="Proteomes" id="UP001054945">
    <property type="component" value="Unassembled WGS sequence"/>
</dbReference>